<comment type="caution">
    <text evidence="4">The sequence shown here is derived from an EMBL/GenBank/DDBJ whole genome shotgun (WGS) entry which is preliminary data.</text>
</comment>
<evidence type="ECO:0000259" key="3">
    <source>
        <dbReference type="SMART" id="SM00939"/>
    </source>
</evidence>
<dbReference type="PANTHER" id="PTHR43056:SF10">
    <property type="entry name" value="COCE_NOND FAMILY, PUTATIVE (AFU_ORTHOLOGUE AFUA_7G00600)-RELATED"/>
    <property type="match status" value="1"/>
</dbReference>
<dbReference type="Pfam" id="PF08530">
    <property type="entry name" value="PepX_C"/>
    <property type="match status" value="1"/>
</dbReference>
<dbReference type="Gene3D" id="3.40.50.1820">
    <property type="entry name" value="alpha/beta hydrolase"/>
    <property type="match status" value="1"/>
</dbReference>
<dbReference type="InterPro" id="IPR000383">
    <property type="entry name" value="Xaa-Pro-like_dom"/>
</dbReference>
<evidence type="ECO:0000256" key="2">
    <source>
        <dbReference type="SAM" id="SignalP"/>
    </source>
</evidence>
<keyword evidence="1 4" id="KW-0378">Hydrolase</keyword>
<dbReference type="SUPFAM" id="SSF53474">
    <property type="entry name" value="alpha/beta-Hydrolases"/>
    <property type="match status" value="1"/>
</dbReference>
<dbReference type="InterPro" id="IPR005674">
    <property type="entry name" value="CocE/Ser_esterase"/>
</dbReference>
<reference evidence="4 5" key="1">
    <citation type="submission" date="2021-03" db="EMBL/GenBank/DDBJ databases">
        <title>The complete genome sequence of Acetobacter sacchari TBRC 11175.</title>
        <authorList>
            <person name="Charoenyingcharoen P."/>
            <person name="Yukphan P."/>
        </authorList>
    </citation>
    <scope>NUCLEOTIDE SEQUENCE [LARGE SCALE GENOMIC DNA]</scope>
    <source>
        <strain evidence="4 5">TBRC 11175</strain>
    </source>
</reference>
<dbReference type="Pfam" id="PF02129">
    <property type="entry name" value="Peptidase_S15"/>
    <property type="match status" value="1"/>
</dbReference>
<dbReference type="Gene3D" id="1.10.3020.10">
    <property type="entry name" value="alpha-amino acid ester hydrolase ( Helical cap domain)"/>
    <property type="match status" value="1"/>
</dbReference>
<dbReference type="SMART" id="SM00939">
    <property type="entry name" value="PepX_C"/>
    <property type="match status" value="1"/>
</dbReference>
<feature type="domain" description="Xaa-Pro dipeptidyl-peptidase C-terminal" evidence="3">
    <location>
        <begin position="377"/>
        <end position="647"/>
    </location>
</feature>
<dbReference type="RefSeq" id="WP_207879934.1">
    <property type="nucleotide sequence ID" value="NZ_JAFVMF010000004.1"/>
</dbReference>
<dbReference type="Proteomes" id="UP000664771">
    <property type="component" value="Unassembled WGS sequence"/>
</dbReference>
<name>A0ABS3LTA8_9PROT</name>
<evidence type="ECO:0000313" key="5">
    <source>
        <dbReference type="Proteomes" id="UP000664771"/>
    </source>
</evidence>
<accession>A0ABS3LTA8</accession>
<keyword evidence="5" id="KW-1185">Reference proteome</keyword>
<dbReference type="InterPro" id="IPR008979">
    <property type="entry name" value="Galactose-bd-like_sf"/>
</dbReference>
<keyword evidence="2" id="KW-0732">Signal</keyword>
<dbReference type="GO" id="GO:0016787">
    <property type="term" value="F:hydrolase activity"/>
    <property type="evidence" value="ECO:0007669"/>
    <property type="project" value="UniProtKB-KW"/>
</dbReference>
<dbReference type="Gene3D" id="2.60.120.260">
    <property type="entry name" value="Galactose-binding domain-like"/>
    <property type="match status" value="1"/>
</dbReference>
<dbReference type="InterPro" id="IPR050585">
    <property type="entry name" value="Xaa-Pro_dipeptidyl-ppase/CocE"/>
</dbReference>
<proteinExistence type="predicted"/>
<feature type="chain" id="PRO_5045835311" evidence="2">
    <location>
        <begin position="37"/>
        <end position="655"/>
    </location>
</feature>
<sequence>MAVTGARNLFIRRALVCGTACAIVLAGVAVTRAAVADTAPAEVPAHDVGRAYVAKEVMVPMRDGVRLQTVVVTPVGQTGPLPILITRTPYGVPDQAMVDRQDGDPKSTLLPSWRAFQKDGYIMVYQNLRGRFKSEGQFLKTSRYNAHDRRQANEVNDAWDTIDWLVKNIPNNNGRVGIYGVSYAGLTAGLTLLHPHPALKAISEQASPADQWMNDDDHHYGALRESYTFEYTVLVQAEKEANTNFDFGVRDVYSWYLALGPLSHINKDYLHGKLDYWNQVVSHPDYDSFWKEEAWVDKVKTSTVPNLNVAGFWDQEDPWGPWRIFRGASQHDPDNTNFIVAGPWYHGGWQRTDGGNIGPLPLGGHQTAVEFREGIEAPFFRYYLHETGEKPSWKAKMFETGSNEWREYKVWPPQDAKTTQLFFHADGTLSFQAPTKKDSGVRQYVSDPANPVPYRPRPISPTYPTPEWRTWETNDQRFVDHRPDVLTFVSAPLDHDLRVAGPLAAHLFASTSGKDADFVVKLIDVFPEEGQKAFVAHPDAATWADSLDGYELPIAMDVRRGRYLHDYQHAHPLVPGKVEDWSIPLRDHDHVFLKGHRVMVQVQSTWFPLIDRNPQTWVPSIYQAKEGDFQPATQKIYATPEAASYISLPVIEATQ</sequence>
<protein>
    <submittedName>
        <fullName evidence="4">CocE/NonD family hydrolase</fullName>
    </submittedName>
</protein>
<evidence type="ECO:0000256" key="1">
    <source>
        <dbReference type="ARBA" id="ARBA00022801"/>
    </source>
</evidence>
<gene>
    <name evidence="4" type="ORF">J2D73_04915</name>
</gene>
<dbReference type="EMBL" id="JAFVMF010000004">
    <property type="protein sequence ID" value="MBO1359138.1"/>
    <property type="molecule type" value="Genomic_DNA"/>
</dbReference>
<dbReference type="NCBIfam" id="TIGR00976">
    <property type="entry name" value="CocE_NonD"/>
    <property type="match status" value="1"/>
</dbReference>
<dbReference type="InterPro" id="IPR013736">
    <property type="entry name" value="Xaa-Pro_dipept_C"/>
</dbReference>
<evidence type="ECO:0000313" key="4">
    <source>
        <dbReference type="EMBL" id="MBO1359138.1"/>
    </source>
</evidence>
<feature type="signal peptide" evidence="2">
    <location>
        <begin position="1"/>
        <end position="36"/>
    </location>
</feature>
<organism evidence="4 5">
    <name type="scientific">Acetobacter sacchari</name>
    <dbReference type="NCBI Taxonomy" id="2661687"/>
    <lineage>
        <taxon>Bacteria</taxon>
        <taxon>Pseudomonadati</taxon>
        <taxon>Pseudomonadota</taxon>
        <taxon>Alphaproteobacteria</taxon>
        <taxon>Acetobacterales</taxon>
        <taxon>Acetobacteraceae</taxon>
        <taxon>Acetobacter</taxon>
    </lineage>
</organism>
<dbReference type="SUPFAM" id="SSF49785">
    <property type="entry name" value="Galactose-binding domain-like"/>
    <property type="match status" value="1"/>
</dbReference>
<dbReference type="PANTHER" id="PTHR43056">
    <property type="entry name" value="PEPTIDASE S9 PROLYL OLIGOPEPTIDASE"/>
    <property type="match status" value="1"/>
</dbReference>
<dbReference type="InterPro" id="IPR029058">
    <property type="entry name" value="AB_hydrolase_fold"/>
</dbReference>